<evidence type="ECO:0000313" key="6">
    <source>
        <dbReference type="Proteomes" id="UP000216035"/>
    </source>
</evidence>
<accession>A0A256A410</accession>
<dbReference type="InterPro" id="IPR011990">
    <property type="entry name" value="TPR-like_helical_dom_sf"/>
</dbReference>
<dbReference type="PROSITE" id="PS50005">
    <property type="entry name" value="TPR"/>
    <property type="match status" value="1"/>
</dbReference>
<dbReference type="Gene3D" id="1.25.40.10">
    <property type="entry name" value="Tetratricopeptide repeat domain"/>
    <property type="match status" value="1"/>
</dbReference>
<keyword evidence="4" id="KW-0812">Transmembrane</keyword>
<keyword evidence="1" id="KW-0677">Repeat</keyword>
<dbReference type="EMBL" id="NOXX01000141">
    <property type="protein sequence ID" value="OYQ47770.1"/>
    <property type="molecule type" value="Genomic_DNA"/>
</dbReference>
<feature type="transmembrane region" description="Helical" evidence="4">
    <location>
        <begin position="271"/>
        <end position="294"/>
    </location>
</feature>
<feature type="repeat" description="TPR" evidence="3">
    <location>
        <begin position="172"/>
        <end position="205"/>
    </location>
</feature>
<evidence type="ECO:0000256" key="2">
    <source>
        <dbReference type="ARBA" id="ARBA00022803"/>
    </source>
</evidence>
<dbReference type="AlphaFoldDB" id="A0A256A410"/>
<dbReference type="InterPro" id="IPR019734">
    <property type="entry name" value="TPR_rpt"/>
</dbReference>
<keyword evidence="6" id="KW-1185">Reference proteome</keyword>
<dbReference type="SUPFAM" id="SSF48439">
    <property type="entry name" value="Protein prenylyltransferase"/>
    <property type="match status" value="1"/>
</dbReference>
<dbReference type="OrthoDB" id="1489995at2"/>
<feature type="transmembrane region" description="Helical" evidence="4">
    <location>
        <begin position="229"/>
        <end position="251"/>
    </location>
</feature>
<dbReference type="RefSeq" id="WP_094485262.1">
    <property type="nucleotide sequence ID" value="NZ_NOXX01000141.1"/>
</dbReference>
<evidence type="ECO:0000256" key="3">
    <source>
        <dbReference type="PROSITE-ProRule" id="PRU00339"/>
    </source>
</evidence>
<dbReference type="SMART" id="SM00028">
    <property type="entry name" value="TPR"/>
    <property type="match status" value="6"/>
</dbReference>
<dbReference type="PANTHER" id="PTHR44943:SF8">
    <property type="entry name" value="TPR REPEAT-CONTAINING PROTEIN MJ0263"/>
    <property type="match status" value="1"/>
</dbReference>
<organism evidence="5 6">
    <name type="scientific">Flavobacterium aurantiibacter</name>
    <dbReference type="NCBI Taxonomy" id="2023067"/>
    <lineage>
        <taxon>Bacteria</taxon>
        <taxon>Pseudomonadati</taxon>
        <taxon>Bacteroidota</taxon>
        <taxon>Flavobacteriia</taxon>
        <taxon>Flavobacteriales</taxon>
        <taxon>Flavobacteriaceae</taxon>
        <taxon>Flavobacterium</taxon>
    </lineage>
</organism>
<dbReference type="Pfam" id="PF14559">
    <property type="entry name" value="TPR_19"/>
    <property type="match status" value="1"/>
</dbReference>
<dbReference type="PANTHER" id="PTHR44943">
    <property type="entry name" value="CELLULOSE SYNTHASE OPERON PROTEIN C"/>
    <property type="match status" value="1"/>
</dbReference>
<evidence type="ECO:0000313" key="5">
    <source>
        <dbReference type="EMBL" id="OYQ47770.1"/>
    </source>
</evidence>
<gene>
    <name evidence="5" type="ORF">CHX27_02875</name>
</gene>
<feature type="transmembrane region" description="Helical" evidence="4">
    <location>
        <begin position="314"/>
        <end position="331"/>
    </location>
</feature>
<protein>
    <submittedName>
        <fullName evidence="5">Uncharacterized protein</fullName>
    </submittedName>
</protein>
<dbReference type="Proteomes" id="UP000216035">
    <property type="component" value="Unassembled WGS sequence"/>
</dbReference>
<keyword evidence="4" id="KW-1133">Transmembrane helix</keyword>
<sequence>MEEFVLSKVEVLLEQKKYAEARNMLADLLRQDPNNPQYLSLMAELNLQLDEYTHAETLINQAIAQQPDNPHLFYIKSRIASLQNKLNDAETNIQQAIQLDPYDADYFAMAASFKLAKKDFEGALELANQALAIDAENLLALNMRSTALTKLGRKDESFETIEYALRDDPNNSYTHSNFGWGLLEQGNHKKALEHFRISLMNDPSSEHAQSGMLEAIKATNPIYRAYLRYAFWMANLQGKLQWGFIIGFYLTQRVLRSLADNNPALSPYITPILLVLVLFAFSTWIINPVSNLLLRFHKFGRYLLDPQETKNANLVAICAGIGLVGLLLFIILRENGFIALAIFGFSMMLPLGQFFSTLRYKKILQVGAIIIAVFGLLALVSTFLTGEIFNALTGIYAVLFIIYQFVANKIMIDEQNGN</sequence>
<feature type="transmembrane region" description="Helical" evidence="4">
    <location>
        <begin position="388"/>
        <end position="406"/>
    </location>
</feature>
<evidence type="ECO:0000256" key="1">
    <source>
        <dbReference type="ARBA" id="ARBA00022737"/>
    </source>
</evidence>
<evidence type="ECO:0000256" key="4">
    <source>
        <dbReference type="SAM" id="Phobius"/>
    </source>
</evidence>
<keyword evidence="2 3" id="KW-0802">TPR repeat</keyword>
<reference evidence="5 6" key="1">
    <citation type="submission" date="2017-07" db="EMBL/GenBank/DDBJ databases">
        <title>Flavobacterium cyanobacteriorum sp. nov., isolated from cyanobacterial aggregates in a eutrophic lake.</title>
        <authorList>
            <person name="Cai H."/>
        </authorList>
    </citation>
    <scope>NUCLEOTIDE SEQUENCE [LARGE SCALE GENOMIC DNA]</scope>
    <source>
        <strain evidence="5 6">TH167</strain>
    </source>
</reference>
<feature type="transmembrane region" description="Helical" evidence="4">
    <location>
        <begin position="363"/>
        <end position="382"/>
    </location>
</feature>
<name>A0A256A410_9FLAO</name>
<comment type="caution">
    <text evidence="5">The sequence shown here is derived from an EMBL/GenBank/DDBJ whole genome shotgun (WGS) entry which is preliminary data.</text>
</comment>
<keyword evidence="4" id="KW-0472">Membrane</keyword>
<dbReference type="InterPro" id="IPR051685">
    <property type="entry name" value="Ycf3/AcsC/BcsC/TPR_MFPF"/>
</dbReference>
<dbReference type="Pfam" id="PF13432">
    <property type="entry name" value="TPR_16"/>
    <property type="match status" value="1"/>
</dbReference>
<proteinExistence type="predicted"/>
<feature type="transmembrane region" description="Helical" evidence="4">
    <location>
        <begin position="337"/>
        <end position="356"/>
    </location>
</feature>